<accession>G1D438</accession>
<protein>
    <submittedName>
        <fullName evidence="1">Uncharacterized protein</fullName>
    </submittedName>
</protein>
<gene>
    <name evidence="1" type="primary">153</name>
    <name evidence="1" type="ORF">LITTLEE_153</name>
</gene>
<dbReference type="Proteomes" id="UP000008414">
    <property type="component" value="Segment"/>
</dbReference>
<dbReference type="RefSeq" id="YP_009637064.1">
    <property type="nucleotide sequence ID" value="NC_042322.1"/>
</dbReference>
<proteinExistence type="predicted"/>
<dbReference type="GeneID" id="40233810"/>
<dbReference type="EMBL" id="JF937101">
    <property type="protein sequence ID" value="AEK09533.1"/>
    <property type="molecule type" value="Genomic_DNA"/>
</dbReference>
<dbReference type="InterPro" id="IPR045677">
    <property type="entry name" value="DUF6197"/>
</dbReference>
<organism evidence="1 2">
    <name type="scientific">Mycobacterium phage LittleE</name>
    <dbReference type="NCBI Taxonomy" id="2922212"/>
    <lineage>
        <taxon>Viruses</taxon>
        <taxon>Duplodnaviria</taxon>
        <taxon>Heunggongvirae</taxon>
        <taxon>Uroviricota</taxon>
        <taxon>Caudoviricetes</taxon>
        <taxon>Omegavirus</taxon>
        <taxon>Omegavirus littlee</taxon>
    </lineage>
</organism>
<dbReference type="Pfam" id="PF19698">
    <property type="entry name" value="DUF6197"/>
    <property type="match status" value="1"/>
</dbReference>
<sequence length="107" mass="12095">MKTSEFVASARDEIYRGWTKNSYRNDQGVCILGALDRVALHNLHLDTEETVKARAKAEAEIKKMAEELFPDIWSGDIPALNDNWSTTKDDVLNLLDKTTIGLEERGE</sequence>
<reference evidence="1 2" key="1">
    <citation type="journal article" date="2012" name="J. Virol.">
        <title>Complete Genome Sequences of 138 Mycobacteriophages.</title>
        <authorList>
            <consortium name="the Science Education Alliance Phage Hunters Advancing Genomics and Evolutionary Science Program"/>
            <consortium name="the KwaZulu-Natal Research Institute for Tuberculosis and HIV Mycobacterial Genetics Course Students"/>
            <consortium name="the Phage Hunters Integrating Research and Education Program"/>
            <person name="Hatfull G.F."/>
        </authorList>
    </citation>
    <scope>NUCLEOTIDE SEQUENCE [LARGE SCALE GENOMIC DNA]</scope>
    <source>
        <strain evidence="1">LittleE</strain>
    </source>
</reference>
<evidence type="ECO:0000313" key="1">
    <source>
        <dbReference type="EMBL" id="AEK09533.1"/>
    </source>
</evidence>
<evidence type="ECO:0000313" key="2">
    <source>
        <dbReference type="Proteomes" id="UP000008414"/>
    </source>
</evidence>
<keyword evidence="2" id="KW-1185">Reference proteome</keyword>
<dbReference type="OrthoDB" id="15936at10239"/>
<name>G1D438_9CAUD</name>